<dbReference type="Gene3D" id="2.60.120.200">
    <property type="match status" value="1"/>
</dbReference>
<protein>
    <submittedName>
        <fullName evidence="1">Laminin G domain protein</fullName>
    </submittedName>
</protein>
<dbReference type="GeneID" id="7332627"/>
<dbReference type="PATRIC" id="fig|565050.3.peg.2215"/>
<dbReference type="Proteomes" id="UP000001364">
    <property type="component" value="Chromosome"/>
</dbReference>
<dbReference type="KEGG" id="ccs:CCNA_02262"/>
<organism evidence="1 2">
    <name type="scientific">Caulobacter vibrioides (strain NA1000 / CB15N)</name>
    <name type="common">Caulobacter crescentus</name>
    <dbReference type="NCBI Taxonomy" id="565050"/>
    <lineage>
        <taxon>Bacteria</taxon>
        <taxon>Pseudomonadati</taxon>
        <taxon>Pseudomonadota</taxon>
        <taxon>Alphaproteobacteria</taxon>
        <taxon>Caulobacterales</taxon>
        <taxon>Caulobacteraceae</taxon>
        <taxon>Caulobacter</taxon>
    </lineage>
</organism>
<name>A0A0H3CBM1_CAUVN</name>
<dbReference type="InterPro" id="IPR013320">
    <property type="entry name" value="ConA-like_dom_sf"/>
</dbReference>
<proteinExistence type="predicted"/>
<evidence type="ECO:0000313" key="2">
    <source>
        <dbReference type="Proteomes" id="UP000001364"/>
    </source>
</evidence>
<dbReference type="Pfam" id="PF13385">
    <property type="entry name" value="Laminin_G_3"/>
    <property type="match status" value="1"/>
</dbReference>
<dbReference type="SUPFAM" id="SSF49899">
    <property type="entry name" value="Concanavalin A-like lectins/glucanases"/>
    <property type="match status" value="1"/>
</dbReference>
<reference evidence="1 2" key="1">
    <citation type="journal article" date="2010" name="J. Bacteriol.">
        <title>The genetic basis of laboratory adaptation in Caulobacter crescentus.</title>
        <authorList>
            <person name="Marks M.E."/>
            <person name="Castro-Rojas C.M."/>
            <person name="Teiling C."/>
            <person name="Du L."/>
            <person name="Kapatral V."/>
            <person name="Walunas T.L."/>
            <person name="Crosson S."/>
        </authorList>
    </citation>
    <scope>NUCLEOTIDE SEQUENCE [LARGE SCALE GENOMIC DNA]</scope>
    <source>
        <strain evidence="2">NA1000 / CB15N</strain>
    </source>
</reference>
<dbReference type="EMBL" id="CP001340">
    <property type="protein sequence ID" value="ACL95727.1"/>
    <property type="molecule type" value="Genomic_DNA"/>
</dbReference>
<evidence type="ECO:0000313" key="1">
    <source>
        <dbReference type="EMBL" id="ACL95727.1"/>
    </source>
</evidence>
<dbReference type="RefSeq" id="YP_002517635.1">
    <property type="nucleotide sequence ID" value="NC_011916.1"/>
</dbReference>
<accession>A0A0H3CBM1</accession>
<sequence>MCFAAWPIRPRRVCKLALTALNRTKGMTPVTEHRVRDGRHREETVVMRSMFLGSACALALAGAANAAPAGDPALLFRLSGDKGLVADIAAGDPIPNFADKVTLIEGRTGQGFRAADDGVVSWNAPGNIQAQRGTLAFFWKSGYPVGVAPFVIFRVGYADHSSWDMAFLRIDWNGQGFDAFVTDNGLSRTRVSFKVDKAPAPDAWTHLAFTWDETSGVQLFVDGKLAAKKETKAVYDAGLDQFGVAGRVIAPHQVQSRYNFTRGGDLDELRVYDRPLAADAIAALARNETPAIAAPVATLDDPAVRAAWKQRYGWTKAAPPLLADEKTTIRKVEIADAKDIKQWMWRANDGISETTWPGVYNRSRLPGRDDYFPLPDWNVYVDGGKALTLALPDEPINRIEIQGPAFGDLSWAAKAGEKGAGVASRAKDQQRSVASLDQPLKGGVLTFTNVAQETPIQELWAYNVFAGAEPKDAFKMSYTVRAEVAPDYLNLADLNAYIAGRHPMGERATVVALPEGAPNRPRPAGDLAAKGLPIVHVLIPSGFGDAPAAKPLARNWAYGWENARDGLDGVALDIPALPGAAGAVIPLNIQVKDPIWPGRNMIDVSVSVKAGEARTVWLDLRDRILTADSLYLTLAADSAEFGPKALDGAKIRLVLKDRDQAKVEHIQDRLNQVKDNWAFLVEEHTTSKRQGLYRRLYADISDLLRVDPDNKIGREYWGDITYGSQGWPAFEQPKPRDDTPLWAFRQLEDLKLVSKFITWWIDERQADFGDFGGGLSDDSDLLQQWPGVALMGVQPDKITHSLNRLTDAVYKNGMFTDGLSTIATDELHAYEEGINANAEAMYVNYGDPLAVERLFTTVKALPRIVDQNPAGHVHFNTNWYSGKISYREGPWEWQKPYSFGVTHPSILIADYNGDATAKATVLGLADGYLAHAKPDGSLPNEINWRSDAERGGTVLQGSGADGPFQLFWSAWRLSGDAKYLAPIQWRIGKNGLKSLAAVNENALTALNLGAPNKDALVKAAAKGGAFERYAAWTLTGDKTHLEDLYADEIQWNAQHMYMHTEGHWWSDRVELPSDFLQRTRLGGIANKRGQMNPGHTVSWRFDGADGTDVALLVKDATRSGFKIIAHNTTDKPVTTTMTGWNVTPGQWRLTQGLDANGDDAIDGAGEARTVAFERSLGTRIVLPPRQTTILDMSLTKAGDDPAQRADLGVGRGDVTVKGSTVTARVHSLGAHDTATARLDLVDQAGKVLNTAAIPSLKAPRDLLPKTASVKLKIPAGAKASGLRVRIVSSQPQNTALNDEVVLP</sequence>
<dbReference type="HOGENOM" id="CLU_006464_0_0_5"/>
<dbReference type="OrthoDB" id="7311100at2"/>
<gene>
    <name evidence="1" type="ordered locus">CCNA_02262</name>
</gene>
<dbReference type="RefSeq" id="WP_010920041.1">
    <property type="nucleotide sequence ID" value="NC_011916.1"/>
</dbReference>
<keyword evidence="2" id="KW-1185">Reference proteome</keyword>